<accession>A0A0D2Q270</accession>
<gene>
    <name evidence="2" type="ORF">HYPSUDRAFT_409703</name>
</gene>
<keyword evidence="3" id="KW-1185">Reference proteome</keyword>
<sequence length="196" mass="21945">MARAAVPPVYHPRLLSASAWHRSNSDTPGSVAQASEPAGHDAPLSADHIRADDVCTPSLLERDLRMLPHRWAPADSGTALPSWLQASMKFHRSFGILRLVTRACIPNYRRRHRHQCRGKAHDEISPSRIATGSCVQLCNNGLNNRPLPTAQRSMVEIPRRRQLRRSQMEGQVSVIIIYSIEHLLNLRASSHTVHIV</sequence>
<protein>
    <submittedName>
        <fullName evidence="2">Uncharacterized protein</fullName>
    </submittedName>
</protein>
<dbReference type="Proteomes" id="UP000054270">
    <property type="component" value="Unassembled WGS sequence"/>
</dbReference>
<dbReference type="AlphaFoldDB" id="A0A0D2Q270"/>
<organism evidence="2 3">
    <name type="scientific">Hypholoma sublateritium (strain FD-334 SS-4)</name>
    <dbReference type="NCBI Taxonomy" id="945553"/>
    <lineage>
        <taxon>Eukaryota</taxon>
        <taxon>Fungi</taxon>
        <taxon>Dikarya</taxon>
        <taxon>Basidiomycota</taxon>
        <taxon>Agaricomycotina</taxon>
        <taxon>Agaricomycetes</taxon>
        <taxon>Agaricomycetidae</taxon>
        <taxon>Agaricales</taxon>
        <taxon>Agaricineae</taxon>
        <taxon>Strophariaceae</taxon>
        <taxon>Hypholoma</taxon>
    </lineage>
</organism>
<feature type="compositionally biased region" description="Polar residues" evidence="1">
    <location>
        <begin position="21"/>
        <end position="33"/>
    </location>
</feature>
<evidence type="ECO:0000313" key="2">
    <source>
        <dbReference type="EMBL" id="KJA25630.1"/>
    </source>
</evidence>
<name>A0A0D2Q270_HYPSF</name>
<evidence type="ECO:0000313" key="3">
    <source>
        <dbReference type="Proteomes" id="UP000054270"/>
    </source>
</evidence>
<reference evidence="3" key="1">
    <citation type="submission" date="2014-04" db="EMBL/GenBank/DDBJ databases">
        <title>Evolutionary Origins and Diversification of the Mycorrhizal Mutualists.</title>
        <authorList>
            <consortium name="DOE Joint Genome Institute"/>
            <consortium name="Mycorrhizal Genomics Consortium"/>
            <person name="Kohler A."/>
            <person name="Kuo A."/>
            <person name="Nagy L.G."/>
            <person name="Floudas D."/>
            <person name="Copeland A."/>
            <person name="Barry K.W."/>
            <person name="Cichocki N."/>
            <person name="Veneault-Fourrey C."/>
            <person name="LaButti K."/>
            <person name="Lindquist E.A."/>
            <person name="Lipzen A."/>
            <person name="Lundell T."/>
            <person name="Morin E."/>
            <person name="Murat C."/>
            <person name="Riley R."/>
            <person name="Ohm R."/>
            <person name="Sun H."/>
            <person name="Tunlid A."/>
            <person name="Henrissat B."/>
            <person name="Grigoriev I.V."/>
            <person name="Hibbett D.S."/>
            <person name="Martin F."/>
        </authorList>
    </citation>
    <scope>NUCLEOTIDE SEQUENCE [LARGE SCALE GENOMIC DNA]</scope>
    <source>
        <strain evidence="3">FD-334 SS-4</strain>
    </source>
</reference>
<feature type="region of interest" description="Disordered" evidence="1">
    <location>
        <begin position="21"/>
        <end position="47"/>
    </location>
</feature>
<dbReference type="EMBL" id="KN817531">
    <property type="protein sequence ID" value="KJA25630.1"/>
    <property type="molecule type" value="Genomic_DNA"/>
</dbReference>
<proteinExistence type="predicted"/>
<evidence type="ECO:0000256" key="1">
    <source>
        <dbReference type="SAM" id="MobiDB-lite"/>
    </source>
</evidence>